<keyword evidence="3" id="KW-1185">Reference proteome</keyword>
<reference evidence="2 3" key="1">
    <citation type="journal article" date="2019" name="Commun. Biol.">
        <title>The bagworm genome reveals a unique fibroin gene that provides high tensile strength.</title>
        <authorList>
            <person name="Kono N."/>
            <person name="Nakamura H."/>
            <person name="Ohtoshi R."/>
            <person name="Tomita M."/>
            <person name="Numata K."/>
            <person name="Arakawa K."/>
        </authorList>
    </citation>
    <scope>NUCLEOTIDE SEQUENCE [LARGE SCALE GENOMIC DNA]</scope>
</reference>
<feature type="region of interest" description="Disordered" evidence="1">
    <location>
        <begin position="92"/>
        <end position="120"/>
    </location>
</feature>
<dbReference type="AlphaFoldDB" id="A0A4C1VCX1"/>
<feature type="compositionally biased region" description="Basic and acidic residues" evidence="1">
    <location>
        <begin position="92"/>
        <end position="102"/>
    </location>
</feature>
<accession>A0A4C1VCX1</accession>
<organism evidence="2 3">
    <name type="scientific">Eumeta variegata</name>
    <name type="common">Bagworm moth</name>
    <name type="synonym">Eumeta japonica</name>
    <dbReference type="NCBI Taxonomy" id="151549"/>
    <lineage>
        <taxon>Eukaryota</taxon>
        <taxon>Metazoa</taxon>
        <taxon>Ecdysozoa</taxon>
        <taxon>Arthropoda</taxon>
        <taxon>Hexapoda</taxon>
        <taxon>Insecta</taxon>
        <taxon>Pterygota</taxon>
        <taxon>Neoptera</taxon>
        <taxon>Endopterygota</taxon>
        <taxon>Lepidoptera</taxon>
        <taxon>Glossata</taxon>
        <taxon>Ditrysia</taxon>
        <taxon>Tineoidea</taxon>
        <taxon>Psychidae</taxon>
        <taxon>Oiketicinae</taxon>
        <taxon>Eumeta</taxon>
    </lineage>
</organism>
<dbReference type="EMBL" id="BGZK01000326">
    <property type="protein sequence ID" value="GBP36998.1"/>
    <property type="molecule type" value="Genomic_DNA"/>
</dbReference>
<comment type="caution">
    <text evidence="2">The sequence shown here is derived from an EMBL/GenBank/DDBJ whole genome shotgun (WGS) entry which is preliminary data.</text>
</comment>
<sequence length="172" mass="19135">MKGISRSSSRQSDPAKRRRSCDGAISLLDCKHGRGWVAARRDEIYQCKFATDLGCAKWITSRPRGVYTVAHLASQSAAAWVEDVVSRPEGRRALNADKRRDVPNNASESSSSRFTKGADSESDDLRRCSVAFKGHHRQLFAIIQYGARVIPSTPSWTANVHPLFMATALMRR</sequence>
<gene>
    <name evidence="2" type="ORF">EVAR_96992_1</name>
</gene>
<feature type="compositionally biased region" description="Polar residues" evidence="1">
    <location>
        <begin position="104"/>
        <end position="114"/>
    </location>
</feature>
<name>A0A4C1VCX1_EUMVA</name>
<dbReference type="Proteomes" id="UP000299102">
    <property type="component" value="Unassembled WGS sequence"/>
</dbReference>
<protein>
    <submittedName>
        <fullName evidence="2">Uncharacterized protein</fullName>
    </submittedName>
</protein>
<proteinExistence type="predicted"/>
<evidence type="ECO:0000313" key="2">
    <source>
        <dbReference type="EMBL" id="GBP36998.1"/>
    </source>
</evidence>
<evidence type="ECO:0000256" key="1">
    <source>
        <dbReference type="SAM" id="MobiDB-lite"/>
    </source>
</evidence>
<evidence type="ECO:0000313" key="3">
    <source>
        <dbReference type="Proteomes" id="UP000299102"/>
    </source>
</evidence>